<dbReference type="GO" id="GO:0000976">
    <property type="term" value="F:transcription cis-regulatory region binding"/>
    <property type="evidence" value="ECO:0007669"/>
    <property type="project" value="TreeGrafter"/>
</dbReference>
<dbReference type="SUPFAM" id="SSF46785">
    <property type="entry name" value="Winged helix' DNA-binding domain"/>
    <property type="match status" value="1"/>
</dbReference>
<name>A0A128EXV0_9GAMM</name>
<dbReference type="EMBL" id="FIZY01000006">
    <property type="protein sequence ID" value="CZF79413.1"/>
    <property type="molecule type" value="Genomic_DNA"/>
</dbReference>
<dbReference type="InterPro" id="IPR005119">
    <property type="entry name" value="LysR_subst-bd"/>
</dbReference>
<dbReference type="PANTHER" id="PTHR30126:SF5">
    <property type="entry name" value="HTH-TYPE TRANSCRIPTIONAL ACTIVATOR CMPR"/>
    <property type="match status" value="1"/>
</dbReference>
<keyword evidence="2" id="KW-0805">Transcription regulation</keyword>
<sequence length="308" mass="34628">MHLTLRQLNIFQAVATHLSFTRAAAELHLTQPAVSMQIKQLEDNIGLPLFEHLGKSLFLTHAGDELLGYCERISEQLRDAEDAFEKMKSLTCGKLKITVASTANYFAAKLLAEFSQQHPDVKISLKVTNREQLLKDIKSNDCDLVIMGKPPAEFDVEAVEFMENPLVVIAPVNHSLCQQRNIPLSVIAREPMVVREKGSGTRFSIERFFHQHGYELNVSAEMSASEAIKQAVSAGLSLGIVSSHTISLELEARKLKVLDVENMPIIRHWYLVHRSDKALSPIAKAFSNYLLSRNNHEDMFAEQRIVKI</sequence>
<keyword evidence="7" id="KW-1185">Reference proteome</keyword>
<dbReference type="Proteomes" id="UP000073601">
    <property type="component" value="Unassembled WGS sequence"/>
</dbReference>
<dbReference type="GO" id="GO:0003700">
    <property type="term" value="F:DNA-binding transcription factor activity"/>
    <property type="evidence" value="ECO:0007669"/>
    <property type="project" value="InterPro"/>
</dbReference>
<dbReference type="OrthoDB" id="646694at2"/>
<evidence type="ECO:0000256" key="1">
    <source>
        <dbReference type="ARBA" id="ARBA00009437"/>
    </source>
</evidence>
<dbReference type="AlphaFoldDB" id="A0A128EXV0"/>
<feature type="domain" description="HTH lysR-type" evidence="5">
    <location>
        <begin position="3"/>
        <end position="60"/>
    </location>
</feature>
<keyword evidence="3" id="KW-0238">DNA-binding</keyword>
<evidence type="ECO:0000313" key="7">
    <source>
        <dbReference type="Proteomes" id="UP000073601"/>
    </source>
</evidence>
<dbReference type="PRINTS" id="PR00039">
    <property type="entry name" value="HTHLYSR"/>
</dbReference>
<dbReference type="SUPFAM" id="SSF53850">
    <property type="entry name" value="Periplasmic binding protein-like II"/>
    <property type="match status" value="1"/>
</dbReference>
<organism evidence="6 7">
    <name type="scientific">Grimontia marina</name>
    <dbReference type="NCBI Taxonomy" id="646534"/>
    <lineage>
        <taxon>Bacteria</taxon>
        <taxon>Pseudomonadati</taxon>
        <taxon>Pseudomonadota</taxon>
        <taxon>Gammaproteobacteria</taxon>
        <taxon>Vibrionales</taxon>
        <taxon>Vibrionaceae</taxon>
        <taxon>Grimontia</taxon>
    </lineage>
</organism>
<evidence type="ECO:0000313" key="6">
    <source>
        <dbReference type="EMBL" id="CZF79413.1"/>
    </source>
</evidence>
<accession>A0A128EXV0</accession>
<dbReference type="CDD" id="cd08419">
    <property type="entry name" value="PBP2_CbbR_RubisCO_like"/>
    <property type="match status" value="1"/>
</dbReference>
<evidence type="ECO:0000256" key="3">
    <source>
        <dbReference type="ARBA" id="ARBA00023125"/>
    </source>
</evidence>
<dbReference type="FunFam" id="1.10.10.10:FF:000001">
    <property type="entry name" value="LysR family transcriptional regulator"/>
    <property type="match status" value="1"/>
</dbReference>
<proteinExistence type="inferred from homology"/>
<dbReference type="Gene3D" id="1.10.10.10">
    <property type="entry name" value="Winged helix-like DNA-binding domain superfamily/Winged helix DNA-binding domain"/>
    <property type="match status" value="1"/>
</dbReference>
<dbReference type="InterPro" id="IPR000847">
    <property type="entry name" value="LysR_HTH_N"/>
</dbReference>
<reference evidence="7" key="1">
    <citation type="submission" date="2016-02" db="EMBL/GenBank/DDBJ databases">
        <authorList>
            <person name="Rodrigo-Torres Lidia"/>
            <person name="Arahal R.David."/>
        </authorList>
    </citation>
    <scope>NUCLEOTIDE SEQUENCE [LARGE SCALE GENOMIC DNA]</scope>
    <source>
        <strain evidence="7">CECT 8713</strain>
    </source>
</reference>
<dbReference type="Pfam" id="PF00126">
    <property type="entry name" value="HTH_1"/>
    <property type="match status" value="1"/>
</dbReference>
<dbReference type="PANTHER" id="PTHR30126">
    <property type="entry name" value="HTH-TYPE TRANSCRIPTIONAL REGULATOR"/>
    <property type="match status" value="1"/>
</dbReference>
<dbReference type="PROSITE" id="PS50931">
    <property type="entry name" value="HTH_LYSR"/>
    <property type="match status" value="1"/>
</dbReference>
<gene>
    <name evidence="6" type="primary">cmpR_1</name>
    <name evidence="6" type="ORF">GMA8713_00962</name>
</gene>
<comment type="similarity">
    <text evidence="1">Belongs to the LysR transcriptional regulatory family.</text>
</comment>
<evidence type="ECO:0000256" key="4">
    <source>
        <dbReference type="ARBA" id="ARBA00023163"/>
    </source>
</evidence>
<dbReference type="Gene3D" id="3.40.190.290">
    <property type="match status" value="1"/>
</dbReference>
<dbReference type="InterPro" id="IPR036390">
    <property type="entry name" value="WH_DNA-bd_sf"/>
</dbReference>
<dbReference type="RefSeq" id="WP_062706357.1">
    <property type="nucleotide sequence ID" value="NZ_CAWRCI010000006.1"/>
</dbReference>
<evidence type="ECO:0000256" key="2">
    <source>
        <dbReference type="ARBA" id="ARBA00023015"/>
    </source>
</evidence>
<dbReference type="InterPro" id="IPR036388">
    <property type="entry name" value="WH-like_DNA-bd_sf"/>
</dbReference>
<keyword evidence="4" id="KW-0804">Transcription</keyword>
<dbReference type="Pfam" id="PF03466">
    <property type="entry name" value="LysR_substrate"/>
    <property type="match status" value="1"/>
</dbReference>
<evidence type="ECO:0000259" key="5">
    <source>
        <dbReference type="PROSITE" id="PS50931"/>
    </source>
</evidence>
<protein>
    <submittedName>
        <fullName evidence="6">HTH-type transcriptional activator CmpR</fullName>
    </submittedName>
</protein>